<accession>A0A6P7FQS7</accession>
<evidence type="ECO:0000256" key="9">
    <source>
        <dbReference type="ARBA" id="ARBA00023224"/>
    </source>
</evidence>
<evidence type="ECO:0000256" key="10">
    <source>
        <dbReference type="RuleBase" id="RU351113"/>
    </source>
</evidence>
<name>A0A6P7FQS7_DIAVI</name>
<evidence type="ECO:0000256" key="3">
    <source>
        <dbReference type="ARBA" id="ARBA00022606"/>
    </source>
</evidence>
<keyword evidence="5 10" id="KW-0552">Olfaction</keyword>
<evidence type="ECO:0000256" key="1">
    <source>
        <dbReference type="ARBA" id="ARBA00004651"/>
    </source>
</evidence>
<feature type="transmembrane region" description="Helical" evidence="10">
    <location>
        <begin position="37"/>
        <end position="60"/>
    </location>
</feature>
<organism evidence="11">
    <name type="scientific">Diabrotica virgifera virgifera</name>
    <name type="common">western corn rootworm</name>
    <dbReference type="NCBI Taxonomy" id="50390"/>
    <lineage>
        <taxon>Eukaryota</taxon>
        <taxon>Metazoa</taxon>
        <taxon>Ecdysozoa</taxon>
        <taxon>Arthropoda</taxon>
        <taxon>Hexapoda</taxon>
        <taxon>Insecta</taxon>
        <taxon>Pterygota</taxon>
        <taxon>Neoptera</taxon>
        <taxon>Endopterygota</taxon>
        <taxon>Coleoptera</taxon>
        <taxon>Polyphaga</taxon>
        <taxon>Cucujiformia</taxon>
        <taxon>Chrysomeloidea</taxon>
        <taxon>Chrysomelidae</taxon>
        <taxon>Galerucinae</taxon>
        <taxon>Diabroticina</taxon>
        <taxon>Diabroticites</taxon>
        <taxon>Diabrotica</taxon>
    </lineage>
</organism>
<evidence type="ECO:0000313" key="11">
    <source>
        <dbReference type="RefSeq" id="XP_028135353.1"/>
    </source>
</evidence>
<dbReference type="InParanoid" id="A0A6P7FQS7"/>
<evidence type="ECO:0000256" key="8">
    <source>
        <dbReference type="ARBA" id="ARBA00023170"/>
    </source>
</evidence>
<feature type="transmembrane region" description="Helical" evidence="10">
    <location>
        <begin position="6"/>
        <end position="25"/>
    </location>
</feature>
<comment type="subcellular location">
    <subcellularLocation>
        <location evidence="1 10">Cell membrane</location>
        <topology evidence="1 10">Multi-pass membrane protein</topology>
    </subcellularLocation>
</comment>
<keyword evidence="6 10" id="KW-1133">Transmembrane helix</keyword>
<evidence type="ECO:0000256" key="5">
    <source>
        <dbReference type="ARBA" id="ARBA00022725"/>
    </source>
</evidence>
<feature type="transmembrane region" description="Helical" evidence="10">
    <location>
        <begin position="127"/>
        <end position="153"/>
    </location>
</feature>
<dbReference type="GO" id="GO:0005549">
    <property type="term" value="F:odorant binding"/>
    <property type="evidence" value="ECO:0007669"/>
    <property type="project" value="InterPro"/>
</dbReference>
<keyword evidence="2" id="KW-1003">Cell membrane</keyword>
<evidence type="ECO:0000256" key="2">
    <source>
        <dbReference type="ARBA" id="ARBA00022475"/>
    </source>
</evidence>
<dbReference type="AlphaFoldDB" id="A0A6P7FQS7"/>
<dbReference type="GO" id="GO:0004984">
    <property type="term" value="F:olfactory receptor activity"/>
    <property type="evidence" value="ECO:0007669"/>
    <property type="project" value="InterPro"/>
</dbReference>
<dbReference type="GO" id="GO:0005886">
    <property type="term" value="C:plasma membrane"/>
    <property type="evidence" value="ECO:0007669"/>
    <property type="project" value="UniProtKB-SubCell"/>
</dbReference>
<keyword evidence="9 10" id="KW-0807">Transducer</keyword>
<dbReference type="Pfam" id="PF02949">
    <property type="entry name" value="7tm_6"/>
    <property type="match status" value="1"/>
</dbReference>
<dbReference type="PANTHER" id="PTHR21137">
    <property type="entry name" value="ODORANT RECEPTOR"/>
    <property type="match status" value="1"/>
</dbReference>
<gene>
    <name evidence="11" type="primary">LOC114330225</name>
</gene>
<comment type="similarity">
    <text evidence="10">Belongs to the insect chemoreceptor superfamily. Heteromeric odorant receptor channel (TC 1.A.69) family.</text>
</comment>
<dbReference type="InterPro" id="IPR004117">
    <property type="entry name" value="7tm6_olfct_rcpt"/>
</dbReference>
<dbReference type="PANTHER" id="PTHR21137:SF35">
    <property type="entry name" value="ODORANT RECEPTOR 19A-RELATED"/>
    <property type="match status" value="1"/>
</dbReference>
<keyword evidence="8 10" id="KW-0675">Receptor</keyword>
<dbReference type="GO" id="GO:0007165">
    <property type="term" value="P:signal transduction"/>
    <property type="evidence" value="ECO:0007669"/>
    <property type="project" value="UniProtKB-KW"/>
</dbReference>
<keyword evidence="4 10" id="KW-0812">Transmembrane</keyword>
<dbReference type="RefSeq" id="XP_028135353.1">
    <property type="nucleotide sequence ID" value="XM_028279552.1"/>
</dbReference>
<keyword evidence="7 10" id="KW-0472">Membrane</keyword>
<evidence type="ECO:0000256" key="7">
    <source>
        <dbReference type="ARBA" id="ARBA00023136"/>
    </source>
</evidence>
<keyword evidence="3 10" id="KW-0716">Sensory transduction</keyword>
<feature type="transmembrane region" description="Helical" evidence="10">
    <location>
        <begin position="72"/>
        <end position="88"/>
    </location>
</feature>
<evidence type="ECO:0000256" key="6">
    <source>
        <dbReference type="ARBA" id="ARBA00022989"/>
    </source>
</evidence>
<evidence type="ECO:0000256" key="4">
    <source>
        <dbReference type="ARBA" id="ARBA00022692"/>
    </source>
</evidence>
<reference evidence="11" key="1">
    <citation type="submission" date="2025-08" db="UniProtKB">
        <authorList>
            <consortium name="RefSeq"/>
        </authorList>
    </citation>
    <scope>IDENTIFICATION</scope>
    <source>
        <tissue evidence="11">Whole insect</tissue>
    </source>
</reference>
<comment type="caution">
    <text evidence="10">Lacks conserved residue(s) required for the propagation of feature annotation.</text>
</comment>
<protein>
    <recommendedName>
        <fullName evidence="10">Odorant receptor</fullName>
    </recommendedName>
</protein>
<sequence>MTYDSYFLVFARYQMLLIGLWPATISNEFLRVFYKCYSFFVQFYFTFFLMTFTLGMFTVYGSRSEKENSDSMAFLLSYYLSVLKYYLIKREVIRKIMGKVVEFEASTKHDQQLQPIYKKEAKRNFQLGSIVPSFCMSAFLLFFLMNIKVYFIWRKMELQGLESGKILPFPWFPFYYAKYFDYYFFYQVSNAFWGGIYIMSTDALIGSLIMFSASSLKLLGVELGRFGKNDNSSLENINLLRNLILKHQNIIENVEQLNKNFGLIFLLEFTIKSFHISQILFTMLAELKITNETIFDFMKFVIVLAQGVLTYYQANRVIAESEKLGEKIYRCNWTEQPTLVTRSLIIMMIRTTRVLKVECHGVVILSNQLTLKVLQAIYTYLIFRISKS</sequence>
<feature type="transmembrane region" description="Helical" evidence="10">
    <location>
        <begin position="191"/>
        <end position="211"/>
    </location>
</feature>
<proteinExistence type="inferred from homology"/>